<feature type="signal peptide" evidence="1">
    <location>
        <begin position="1"/>
        <end position="22"/>
    </location>
</feature>
<sequence>MKKTIVISILLCAMSLFFYSCSKPEALSVEIAETSTDAVVQGANDSLTFSAGETGVLRIKDGNLLFFDYKSRKDYVICSRANCRHNDDSCSGWYEGYRGALGLAEYGGKLYCFINNSEKNVYELVQMNLDGNHRKVITEIDRGDGAPGKWEADLNLSPTYYAGHKVITILNWHYNPADSDEEDIQTQQCIAVDLQSGEITEVTPRQKEPVQCIIEAVSKNHSAIEVSGYQEQPLTQREFYEQYEQGAFAKNDRIMKAKDPYEGYQDWYFDETPQWYRYLLFDLKQEDTSIIKKGFLKKVRNEDGEVRAFVPPFYISGLYEDDLITEEIEEEMIEDEGYLGFVKNRVYRWDLKKDQKELLLDLENGYVFDAGGVDVSSIIEGDTLLFLKRKPNGKADYYRYSLKTGKEELLYEAERNVPYRIVGETKRSFLYYTADDTKKSMYMMDKEDYYKGDFEGSVRLKELDEYF</sequence>
<gene>
    <name evidence="2" type="ORF">DW099_12585</name>
</gene>
<keyword evidence="1" id="KW-0732">Signal</keyword>
<dbReference type="OrthoDB" id="1854535at2"/>
<accession>A0A415E1R4</accession>
<evidence type="ECO:0000313" key="2">
    <source>
        <dbReference type="EMBL" id="RHJ87523.1"/>
    </source>
</evidence>
<reference evidence="2 3" key="1">
    <citation type="submission" date="2018-08" db="EMBL/GenBank/DDBJ databases">
        <title>A genome reference for cultivated species of the human gut microbiota.</title>
        <authorList>
            <person name="Zou Y."/>
            <person name="Xue W."/>
            <person name="Luo G."/>
        </authorList>
    </citation>
    <scope>NUCLEOTIDE SEQUENCE [LARGE SCALE GENOMIC DNA]</scope>
    <source>
        <strain evidence="2 3">AM07-24</strain>
    </source>
</reference>
<dbReference type="PROSITE" id="PS51257">
    <property type="entry name" value="PROKAR_LIPOPROTEIN"/>
    <property type="match status" value="1"/>
</dbReference>
<protein>
    <recommendedName>
        <fullName evidence="4">DUF5050 domain-containing protein</fullName>
    </recommendedName>
</protein>
<proteinExistence type="predicted"/>
<organism evidence="2 3">
    <name type="scientific">Emergencia timonensis</name>
    <dbReference type="NCBI Taxonomy" id="1776384"/>
    <lineage>
        <taxon>Bacteria</taxon>
        <taxon>Bacillati</taxon>
        <taxon>Bacillota</taxon>
        <taxon>Clostridia</taxon>
        <taxon>Peptostreptococcales</taxon>
        <taxon>Anaerovoracaceae</taxon>
        <taxon>Emergencia</taxon>
    </lineage>
</organism>
<evidence type="ECO:0000313" key="3">
    <source>
        <dbReference type="Proteomes" id="UP000284841"/>
    </source>
</evidence>
<dbReference type="SUPFAM" id="SSF69304">
    <property type="entry name" value="Tricorn protease N-terminal domain"/>
    <property type="match status" value="1"/>
</dbReference>
<comment type="caution">
    <text evidence="2">The sequence shown here is derived from an EMBL/GenBank/DDBJ whole genome shotgun (WGS) entry which is preliminary data.</text>
</comment>
<dbReference type="AlphaFoldDB" id="A0A415E1R4"/>
<dbReference type="STRING" id="1776384.GCA_900086585_01088"/>
<name>A0A415E1R4_9FIRM</name>
<keyword evidence="3" id="KW-1185">Reference proteome</keyword>
<dbReference type="Proteomes" id="UP000284841">
    <property type="component" value="Unassembled WGS sequence"/>
</dbReference>
<dbReference type="RefSeq" id="WP_118335918.1">
    <property type="nucleotide sequence ID" value="NZ_AP025567.1"/>
</dbReference>
<feature type="chain" id="PRO_5038795209" description="DUF5050 domain-containing protein" evidence="1">
    <location>
        <begin position="23"/>
        <end position="467"/>
    </location>
</feature>
<evidence type="ECO:0000256" key="1">
    <source>
        <dbReference type="SAM" id="SignalP"/>
    </source>
</evidence>
<evidence type="ECO:0008006" key="4">
    <source>
        <dbReference type="Google" id="ProtNLM"/>
    </source>
</evidence>
<dbReference type="EMBL" id="QRMS01000003">
    <property type="protein sequence ID" value="RHJ87523.1"/>
    <property type="molecule type" value="Genomic_DNA"/>
</dbReference>